<proteinExistence type="predicted"/>
<reference evidence="2" key="1">
    <citation type="submission" date="2019-12" db="EMBL/GenBank/DDBJ databases">
        <title>An insight into the sialome of adult female Ixodes ricinus ticks feeding for 6 days.</title>
        <authorList>
            <person name="Perner J."/>
            <person name="Ribeiro J.M.C."/>
        </authorList>
    </citation>
    <scope>NUCLEOTIDE SEQUENCE</scope>
    <source>
        <strain evidence="2">Semi-engorged</strain>
        <tissue evidence="2">Salivary glands</tissue>
    </source>
</reference>
<dbReference type="AlphaFoldDB" id="A0A6B0UZN7"/>
<organism evidence="2">
    <name type="scientific">Ixodes ricinus</name>
    <name type="common">Common tick</name>
    <name type="synonym">Acarus ricinus</name>
    <dbReference type="NCBI Taxonomy" id="34613"/>
    <lineage>
        <taxon>Eukaryota</taxon>
        <taxon>Metazoa</taxon>
        <taxon>Ecdysozoa</taxon>
        <taxon>Arthropoda</taxon>
        <taxon>Chelicerata</taxon>
        <taxon>Arachnida</taxon>
        <taxon>Acari</taxon>
        <taxon>Parasitiformes</taxon>
        <taxon>Ixodida</taxon>
        <taxon>Ixodoidea</taxon>
        <taxon>Ixodidae</taxon>
        <taxon>Ixodinae</taxon>
        <taxon>Ixodes</taxon>
    </lineage>
</organism>
<dbReference type="EMBL" id="GIFC01012918">
    <property type="protein sequence ID" value="MXU95001.1"/>
    <property type="molecule type" value="Transcribed_RNA"/>
</dbReference>
<sequence>MVSSCCFVILVWRRVMSVGCFALNGYAMVRSTNTYSWSLFLRSSSSRSARSASSFSLTSDGLGLDGLARLLERDWDTPLATLSVSPATEGDKLRVTLTLRGSSRLLPPPLPLAAAATAATDDDRIVASELSSSTVSLSLPPSSSDEDGSSMLETGPRAQLGTRRGPSQHPRVCGTH</sequence>
<feature type="region of interest" description="Disordered" evidence="1">
    <location>
        <begin position="131"/>
        <end position="176"/>
    </location>
</feature>
<name>A0A6B0UZN7_IXORI</name>
<accession>A0A6B0UZN7</accession>
<evidence type="ECO:0000256" key="1">
    <source>
        <dbReference type="SAM" id="MobiDB-lite"/>
    </source>
</evidence>
<evidence type="ECO:0000313" key="2">
    <source>
        <dbReference type="EMBL" id="MXU95001.1"/>
    </source>
</evidence>
<feature type="compositionally biased region" description="Low complexity" evidence="1">
    <location>
        <begin position="131"/>
        <end position="143"/>
    </location>
</feature>
<protein>
    <submittedName>
        <fullName evidence="2">Putative secreted protein</fullName>
    </submittedName>
</protein>